<gene>
    <name evidence="2" type="ORF">HNV28_19580</name>
</gene>
<dbReference type="InterPro" id="IPR007407">
    <property type="entry name" value="DUF459"/>
</dbReference>
<proteinExistence type="predicted"/>
<dbReference type="CDD" id="cd01829">
    <property type="entry name" value="SGNH_hydrolase_peri2"/>
    <property type="match status" value="1"/>
</dbReference>
<organism evidence="2 3">
    <name type="scientific">Myxococcus xanthus</name>
    <dbReference type="NCBI Taxonomy" id="34"/>
    <lineage>
        <taxon>Bacteria</taxon>
        <taxon>Pseudomonadati</taxon>
        <taxon>Myxococcota</taxon>
        <taxon>Myxococcia</taxon>
        <taxon>Myxococcales</taxon>
        <taxon>Cystobacterineae</taxon>
        <taxon>Myxococcaceae</taxon>
        <taxon>Myxococcus</taxon>
    </lineage>
</organism>
<dbReference type="GO" id="GO:0004622">
    <property type="term" value="F:phosphatidylcholine lysophospholipase activity"/>
    <property type="evidence" value="ECO:0007669"/>
    <property type="project" value="TreeGrafter"/>
</dbReference>
<feature type="region of interest" description="Disordered" evidence="1">
    <location>
        <begin position="52"/>
        <end position="81"/>
    </location>
</feature>
<dbReference type="Gene3D" id="3.40.50.1110">
    <property type="entry name" value="SGNH hydrolase"/>
    <property type="match status" value="1"/>
</dbReference>
<reference evidence="2 3" key="1">
    <citation type="submission" date="2020-05" db="EMBL/GenBank/DDBJ databases">
        <authorList>
            <person name="Whitworth D."/>
        </authorList>
    </citation>
    <scope>NUCLEOTIDE SEQUENCE [LARGE SCALE GENOMIC DNA]</scope>
    <source>
        <strain evidence="2 3">AM005</strain>
    </source>
</reference>
<dbReference type="InterPro" id="IPR036514">
    <property type="entry name" value="SGNH_hydro_sf"/>
</dbReference>
<dbReference type="AlphaFoldDB" id="A0A7Y4MRZ3"/>
<dbReference type="SUPFAM" id="SSF52266">
    <property type="entry name" value="SGNH hydrolase"/>
    <property type="match status" value="1"/>
</dbReference>
<feature type="compositionally biased region" description="Low complexity" evidence="1">
    <location>
        <begin position="52"/>
        <end position="66"/>
    </location>
</feature>
<dbReference type="Proteomes" id="UP000533080">
    <property type="component" value="Unassembled WGS sequence"/>
</dbReference>
<protein>
    <submittedName>
        <fullName evidence="2">DUF459 domain-containing protein</fullName>
    </submittedName>
</protein>
<evidence type="ECO:0000313" key="3">
    <source>
        <dbReference type="Proteomes" id="UP000533080"/>
    </source>
</evidence>
<dbReference type="EMBL" id="JABFNT010000060">
    <property type="protein sequence ID" value="NOJ80501.1"/>
    <property type="molecule type" value="Genomic_DNA"/>
</dbReference>
<dbReference type="PANTHER" id="PTHR30383:SF5">
    <property type="entry name" value="SGNH HYDROLASE-TYPE ESTERASE DOMAIN-CONTAINING PROTEIN"/>
    <property type="match status" value="1"/>
</dbReference>
<accession>A0A7Y4MRZ3</accession>
<dbReference type="InterPro" id="IPR051532">
    <property type="entry name" value="Ester_Hydrolysis_Enzymes"/>
</dbReference>
<sequence length="301" mass="32616">MTQSGRGGRGSVGPTRGCTDGAGIATFRAPMQNRLTRLLVTLFVVSATPAPAASVQEPSPSAVAPTAVPPPAAAPEAPAPSPEVARKHKVLLLGDSLIATGFGEYLQAQLDAHPRIQSARRAKSSTGLARPDFFDWMDVGREEVERHQPDVVVVILGGNDGQSLQDTQGGKAIHWGHAGWEAAYRQRINDFLTVLSSPGRKIVWLELPATGLKRFEQKLRIIRALQREVISSREDAVHLDTRPFFTDAKGRALRQAHVDGFRKPMRLRMADGVHFTVAGGRYFANKVYPEVLGVLGLLQQG</sequence>
<name>A0A7Y4MRZ3_MYXXA</name>
<dbReference type="Pfam" id="PF04311">
    <property type="entry name" value="DUF459"/>
    <property type="match status" value="1"/>
</dbReference>
<feature type="compositionally biased region" description="Pro residues" evidence="1">
    <location>
        <begin position="67"/>
        <end position="81"/>
    </location>
</feature>
<comment type="caution">
    <text evidence="2">The sequence shown here is derived from an EMBL/GenBank/DDBJ whole genome shotgun (WGS) entry which is preliminary data.</text>
</comment>
<evidence type="ECO:0000256" key="1">
    <source>
        <dbReference type="SAM" id="MobiDB-lite"/>
    </source>
</evidence>
<dbReference type="PANTHER" id="PTHR30383">
    <property type="entry name" value="THIOESTERASE 1/PROTEASE 1/LYSOPHOSPHOLIPASE L1"/>
    <property type="match status" value="1"/>
</dbReference>
<evidence type="ECO:0000313" key="2">
    <source>
        <dbReference type="EMBL" id="NOJ80501.1"/>
    </source>
</evidence>